<dbReference type="AlphaFoldDB" id="A0A6S6TQM0"/>
<proteinExistence type="predicted"/>
<reference evidence="2" key="1">
    <citation type="submission" date="2020-01" db="EMBL/GenBank/DDBJ databases">
        <authorList>
            <person name="Meier V. D."/>
            <person name="Meier V D."/>
        </authorList>
    </citation>
    <scope>NUCLEOTIDE SEQUENCE</scope>
    <source>
        <strain evidence="2">HLG_WM_MAG_05</strain>
    </source>
</reference>
<evidence type="ECO:0000313" key="2">
    <source>
        <dbReference type="EMBL" id="CAA6823162.1"/>
    </source>
</evidence>
<protein>
    <submittedName>
        <fullName evidence="2">Uncharacterized protein</fullName>
    </submittedName>
</protein>
<dbReference type="EMBL" id="CACVAU010000069">
    <property type="protein sequence ID" value="CAA6823162.1"/>
    <property type="molecule type" value="Genomic_DNA"/>
</dbReference>
<keyword evidence="1" id="KW-0812">Transmembrane</keyword>
<keyword evidence="1" id="KW-0472">Membrane</keyword>
<evidence type="ECO:0000256" key="1">
    <source>
        <dbReference type="SAM" id="Phobius"/>
    </source>
</evidence>
<accession>A0A6S6TQM0</accession>
<gene>
    <name evidence="2" type="ORF">HELGO_WM6067</name>
</gene>
<organism evidence="2">
    <name type="scientific">uncultured Sulfurovum sp</name>
    <dbReference type="NCBI Taxonomy" id="269237"/>
    <lineage>
        <taxon>Bacteria</taxon>
        <taxon>Pseudomonadati</taxon>
        <taxon>Campylobacterota</taxon>
        <taxon>Epsilonproteobacteria</taxon>
        <taxon>Campylobacterales</taxon>
        <taxon>Sulfurovaceae</taxon>
        <taxon>Sulfurovum</taxon>
        <taxon>environmental samples</taxon>
    </lineage>
</organism>
<sequence length="127" mass="14503">MRNQLIVIFTIVLLGSVASFLLSGSLLIYLLTLLTGGTILYFSKLNNRNRKENLNIIRDENKLYFYLSDDLLFSVDLSSNKSITETLRDAIKKEMSTISNITRKICFINFKDDALLKELNSSLKTTQ</sequence>
<feature type="transmembrane region" description="Helical" evidence="1">
    <location>
        <begin position="27"/>
        <end position="43"/>
    </location>
</feature>
<keyword evidence="1" id="KW-1133">Transmembrane helix</keyword>
<name>A0A6S6TQM0_9BACT</name>
<feature type="transmembrane region" description="Helical" evidence="1">
    <location>
        <begin position="5"/>
        <end position="21"/>
    </location>
</feature>